<dbReference type="InterPro" id="IPR036059">
    <property type="entry name" value="TldD/PmbA_sf"/>
</dbReference>
<evidence type="ECO:0000259" key="2">
    <source>
        <dbReference type="Pfam" id="PF19289"/>
    </source>
</evidence>
<dbReference type="RefSeq" id="WP_375732883.1">
    <property type="nucleotide sequence ID" value="NZ_JBCGDC010000005.1"/>
</dbReference>
<feature type="compositionally biased region" description="Low complexity" evidence="1">
    <location>
        <begin position="312"/>
        <end position="325"/>
    </location>
</feature>
<dbReference type="InterPro" id="IPR035068">
    <property type="entry name" value="TldD/PmbA_N"/>
</dbReference>
<dbReference type="PANTHER" id="PTHR43666:SF1">
    <property type="entry name" value="CONSERVED PROTEIN"/>
    <property type="match status" value="1"/>
</dbReference>
<evidence type="ECO:0000256" key="1">
    <source>
        <dbReference type="SAM" id="MobiDB-lite"/>
    </source>
</evidence>
<name>A0ABV5CJ43_9ACTN</name>
<dbReference type="Pfam" id="PF19289">
    <property type="entry name" value="PmbA_TldD_3rd"/>
    <property type="match status" value="1"/>
</dbReference>
<evidence type="ECO:0000313" key="3">
    <source>
        <dbReference type="EMBL" id="MFB6392008.1"/>
    </source>
</evidence>
<protein>
    <submittedName>
        <fullName evidence="3">Metallopeptidase TldD-related protein</fullName>
    </submittedName>
</protein>
<sequence>MSADFSGRAELDLAARTVELVRRAAGPAAQAEVFTDRVAQALTRFANSAIHQNVADTAVTVRLRLHLDGRTVTGSTTMVDEPGLRALVDRVIAAVRVCPPDPGWPGLTPPAPVVDPGRFDEATANASADDRAARVRAFVDAAAGLEAAGYCLTRNWSAAFVNSAGQAVTGRTVATAMAGVARGGADGVARLASGRLADLDGAVLGARAAAKARAGADPVELSPDRYEVVLEPTAVADLLQSLALWGFNGKVVGERRSFAEPGKPQFDPAITLRDDAPNGLGLPFDYEGTPRAPLTLVDAGRTTAVTHDRRTAAAAGTASTGHAPPTDNPWGPAAGNLGLVPASGGPAPTEVAGPAVDSDSADLVSGVERGLLITDFWYTRVLDPRSLVMTGLTRNGVWLIEDGVVTRPVRNLRFTQSYPQALAPGAVLALGRRATLLPDEWHPSTWSAPAMRLASWNFTGGASG</sequence>
<gene>
    <name evidence="3" type="ORF">AAFH96_02660</name>
</gene>
<keyword evidence="4" id="KW-1185">Reference proteome</keyword>
<reference evidence="3 4" key="1">
    <citation type="submission" date="2024-04" db="EMBL/GenBank/DDBJ databases">
        <title>Polymorphospora sp. isolated from Baiyangdian Lake in Xiong'an New Area.</title>
        <authorList>
            <person name="Zhang X."/>
            <person name="Liu J."/>
        </authorList>
    </citation>
    <scope>NUCLEOTIDE SEQUENCE [LARGE SCALE GENOMIC DNA]</scope>
    <source>
        <strain evidence="3 4">2-325</strain>
    </source>
</reference>
<feature type="region of interest" description="Disordered" evidence="1">
    <location>
        <begin position="307"/>
        <end position="359"/>
    </location>
</feature>
<dbReference type="EMBL" id="JBCGDC010000005">
    <property type="protein sequence ID" value="MFB6392008.1"/>
    <property type="molecule type" value="Genomic_DNA"/>
</dbReference>
<evidence type="ECO:0000313" key="4">
    <source>
        <dbReference type="Proteomes" id="UP001582793"/>
    </source>
</evidence>
<dbReference type="Proteomes" id="UP001582793">
    <property type="component" value="Unassembled WGS sequence"/>
</dbReference>
<dbReference type="InterPro" id="IPR045569">
    <property type="entry name" value="Metalloprtase-TldD/E_C"/>
</dbReference>
<dbReference type="SUPFAM" id="SSF111283">
    <property type="entry name" value="Putative modulator of DNA gyrase, PmbA/TldD"/>
    <property type="match status" value="1"/>
</dbReference>
<comment type="caution">
    <text evidence="3">The sequence shown here is derived from an EMBL/GenBank/DDBJ whole genome shotgun (WGS) entry which is preliminary data.</text>
</comment>
<dbReference type="PANTHER" id="PTHR43666">
    <property type="entry name" value="TLDD PROTEIN"/>
    <property type="match status" value="1"/>
</dbReference>
<organism evidence="3 4">
    <name type="scientific">Polymorphospora lycopeni</name>
    <dbReference type="NCBI Taxonomy" id="3140240"/>
    <lineage>
        <taxon>Bacteria</taxon>
        <taxon>Bacillati</taxon>
        <taxon>Actinomycetota</taxon>
        <taxon>Actinomycetes</taxon>
        <taxon>Micromonosporales</taxon>
        <taxon>Micromonosporaceae</taxon>
        <taxon>Polymorphospora</taxon>
    </lineage>
</organism>
<proteinExistence type="predicted"/>
<dbReference type="Gene3D" id="3.30.2290.10">
    <property type="entry name" value="PmbA/TldD superfamily"/>
    <property type="match status" value="1"/>
</dbReference>
<feature type="domain" description="Metalloprotease TldD/E C-terminal" evidence="2">
    <location>
        <begin position="224"/>
        <end position="460"/>
    </location>
</feature>
<accession>A0ABV5CJ43</accession>